<dbReference type="NCBIfam" id="NF008425">
    <property type="entry name" value="PRK11259.1"/>
    <property type="match status" value="1"/>
</dbReference>
<feature type="binding site" evidence="4">
    <location>
        <begin position="30"/>
        <end position="60"/>
    </location>
    <ligand>
        <name>FAD</name>
        <dbReference type="ChEBI" id="CHEBI:57692"/>
    </ligand>
</feature>
<dbReference type="Gene3D" id="3.30.9.10">
    <property type="entry name" value="D-Amino Acid Oxidase, subunit A, domain 2"/>
    <property type="match status" value="1"/>
</dbReference>
<dbReference type="Proteomes" id="UP000245995">
    <property type="component" value="Chromosome CITRO92"/>
</dbReference>
<dbReference type="GO" id="GO:0050131">
    <property type="term" value="F:N-methyl-L-amino-acid oxidase activity"/>
    <property type="evidence" value="ECO:0007669"/>
    <property type="project" value="InterPro"/>
</dbReference>
<comment type="catalytic activity">
    <reaction evidence="4">
        <text>N(alpha)-methyl-L-tryptophan + O2 + H2O = L-tryptophan + formaldehyde + H2O2</text>
        <dbReference type="Rhea" id="RHEA:28006"/>
        <dbReference type="ChEBI" id="CHEBI:15377"/>
        <dbReference type="ChEBI" id="CHEBI:15379"/>
        <dbReference type="ChEBI" id="CHEBI:16240"/>
        <dbReference type="ChEBI" id="CHEBI:16842"/>
        <dbReference type="ChEBI" id="CHEBI:57283"/>
        <dbReference type="ChEBI" id="CHEBI:57912"/>
    </reaction>
</comment>
<dbReference type="EC" id="1.5.3.-" evidence="4"/>
<reference evidence="6 7" key="1">
    <citation type="submission" date="2016-04" db="EMBL/GenBank/DDBJ databases">
        <authorList>
            <person name="Regsiter A."/>
            <person name="William W."/>
        </authorList>
    </citation>
    <scope>NUCLEOTIDE SEQUENCE [LARGE SCALE GENOMIC DNA]</scope>
    <source>
        <strain evidence="6 7">92</strain>
    </source>
</reference>
<dbReference type="GO" id="GO:0008115">
    <property type="term" value="F:sarcosine oxidase activity"/>
    <property type="evidence" value="ECO:0007669"/>
    <property type="project" value="TreeGrafter"/>
</dbReference>
<evidence type="ECO:0000256" key="1">
    <source>
        <dbReference type="ARBA" id="ARBA00022630"/>
    </source>
</evidence>
<dbReference type="Pfam" id="PF01266">
    <property type="entry name" value="DAO"/>
    <property type="match status" value="1"/>
</dbReference>
<evidence type="ECO:0000313" key="6">
    <source>
        <dbReference type="EMBL" id="SAZ84100.1"/>
    </source>
</evidence>
<dbReference type="Gene3D" id="3.50.50.60">
    <property type="entry name" value="FAD/NAD(P)-binding domain"/>
    <property type="match status" value="1"/>
</dbReference>
<keyword evidence="1 4" id="KW-0285">Flavoprotein</keyword>
<feature type="modified residue" description="S-8alpha-FAD cysteine" evidence="4">
    <location>
        <position position="334"/>
    </location>
</feature>
<evidence type="ECO:0000259" key="5">
    <source>
        <dbReference type="Pfam" id="PF01266"/>
    </source>
</evidence>
<evidence type="ECO:0000256" key="3">
    <source>
        <dbReference type="ARBA" id="ARBA00023002"/>
    </source>
</evidence>
<dbReference type="SUPFAM" id="SSF51905">
    <property type="entry name" value="FAD/NAD(P)-binding domain"/>
    <property type="match status" value="1"/>
</dbReference>
<evidence type="ECO:0000313" key="7">
    <source>
        <dbReference type="Proteomes" id="UP000245995"/>
    </source>
</evidence>
<comment type="function">
    <text evidence="4">Catalyzes the oxidative demethylation of N-methyl-L-tryptophan.</text>
</comment>
<dbReference type="EMBL" id="LT556085">
    <property type="protein sequence ID" value="SAZ84100.1"/>
    <property type="molecule type" value="Genomic_DNA"/>
</dbReference>
<sequence length="399" mass="43552">MPLLFLGCITHFTYLLCIKRDSREKLMKYDLIIIGSGSVGAAAGYYATRAGLNVLMTDAHMPPHQQGSHHGDTRLIRHAYGEGEKYVPLVLRAQALWDELSTQNEEPIFVRSGVINLGPAGSPFLANVAHSAKQWQLNVEQLDAAAIMARWPEIRVPADYTGLFEADSGFLRSELAIKTWIRLAEEAGCAQLFNCPVTAIHHDDDGGVTVETADGDYSAKKALVSAGTWVQALLPELPIQPVRKVFAWYQADGRYSIKNKFPAFTGELPNGDQYYGFPAENDELKIGKHNGGQLIHAEAERKPFASVASDGSEAFPFLRNILPGVGCCLHGAACTYDNSPDEDFIIDTLPGHDNTLIVTGLSGHGFKFASVLGEIAADFAQEKPSAFDLTPFRLSRFTA</sequence>
<protein>
    <recommendedName>
        <fullName evidence="4">N-methyl-L-tryptophan oxidase</fullName>
        <shortName evidence="4">MTOX</shortName>
        <ecNumber evidence="4">1.5.3.-</ecNumber>
    </recommendedName>
</protein>
<evidence type="ECO:0000256" key="4">
    <source>
        <dbReference type="HAMAP-Rule" id="MF_00515"/>
    </source>
</evidence>
<comment type="similarity">
    <text evidence="4">Belongs to the MSOX/MTOX family. MTOX subfamily.</text>
</comment>
<keyword evidence="3 4" id="KW-0560">Oxidoreductase</keyword>
<evidence type="ECO:0000256" key="2">
    <source>
        <dbReference type="ARBA" id="ARBA00022827"/>
    </source>
</evidence>
<dbReference type="AlphaFoldDB" id="A0AAX2BL08"/>
<dbReference type="PANTHER" id="PTHR10961:SF7">
    <property type="entry name" value="FAD DEPENDENT OXIDOREDUCTASE DOMAIN-CONTAINING PROTEIN"/>
    <property type="match status" value="1"/>
</dbReference>
<comment type="cofactor">
    <cofactor evidence="4">
        <name>FAD</name>
        <dbReference type="ChEBI" id="CHEBI:57692"/>
    </cofactor>
    <text evidence="4">Binds 1 FAD per subunit.</text>
</comment>
<dbReference type="InterPro" id="IPR023493">
    <property type="entry name" value="Me_Trp_Oxase_MTOX"/>
</dbReference>
<dbReference type="PANTHER" id="PTHR10961">
    <property type="entry name" value="PEROXISOMAL SARCOSINE OXIDASE"/>
    <property type="match status" value="1"/>
</dbReference>
<name>A0AAX2BL08_CITAM</name>
<gene>
    <name evidence="4 6" type="primary">solA</name>
    <name evidence="6" type="ORF">CITRO92_3212</name>
</gene>
<dbReference type="GO" id="GO:0005829">
    <property type="term" value="C:cytosol"/>
    <property type="evidence" value="ECO:0007669"/>
    <property type="project" value="TreeGrafter"/>
</dbReference>
<dbReference type="InterPro" id="IPR036188">
    <property type="entry name" value="FAD/NAD-bd_sf"/>
</dbReference>
<keyword evidence="2 4" id="KW-0274">FAD</keyword>
<dbReference type="InterPro" id="IPR006076">
    <property type="entry name" value="FAD-dep_OxRdtase"/>
</dbReference>
<dbReference type="SUPFAM" id="SSF54373">
    <property type="entry name" value="FAD-linked reductases, C-terminal domain"/>
    <property type="match status" value="1"/>
</dbReference>
<feature type="domain" description="FAD dependent oxidoreductase" evidence="5">
    <location>
        <begin position="30"/>
        <end position="378"/>
    </location>
</feature>
<accession>A0AAX2BL08</accession>
<dbReference type="HAMAP" id="MF_00515">
    <property type="entry name" value="MTOX"/>
    <property type="match status" value="1"/>
</dbReference>
<dbReference type="GO" id="GO:0050660">
    <property type="term" value="F:flavin adenine dinucleotide binding"/>
    <property type="evidence" value="ECO:0007669"/>
    <property type="project" value="InterPro"/>
</dbReference>
<organism evidence="6 7">
    <name type="scientific">Citrobacter amalonaticus</name>
    <dbReference type="NCBI Taxonomy" id="35703"/>
    <lineage>
        <taxon>Bacteria</taxon>
        <taxon>Pseudomonadati</taxon>
        <taxon>Pseudomonadota</taxon>
        <taxon>Gammaproteobacteria</taxon>
        <taxon>Enterobacterales</taxon>
        <taxon>Enterobacteriaceae</taxon>
        <taxon>Citrobacter</taxon>
    </lineage>
</organism>
<proteinExistence type="inferred from homology"/>
<comment type="subunit">
    <text evidence="4">Monomer.</text>
</comment>
<dbReference type="InterPro" id="IPR045170">
    <property type="entry name" value="MTOX"/>
</dbReference>